<feature type="compositionally biased region" description="Acidic residues" evidence="3">
    <location>
        <begin position="1"/>
        <end position="13"/>
    </location>
</feature>
<dbReference type="InterPro" id="IPR039794">
    <property type="entry name" value="Gtb1-like"/>
</dbReference>
<dbReference type="SUPFAM" id="SSF50911">
    <property type="entry name" value="Mannose 6-phosphate receptor domain"/>
    <property type="match status" value="1"/>
</dbReference>
<evidence type="ECO:0000259" key="4">
    <source>
        <dbReference type="PROSITE" id="PS51914"/>
    </source>
</evidence>
<evidence type="ECO:0000256" key="1">
    <source>
        <dbReference type="ARBA" id="ARBA00022729"/>
    </source>
</evidence>
<dbReference type="Gene3D" id="2.70.130.10">
    <property type="entry name" value="Mannose-6-phosphate receptor binding domain"/>
    <property type="match status" value="1"/>
</dbReference>
<dbReference type="PROSITE" id="PS51914">
    <property type="entry name" value="MRH"/>
    <property type="match status" value="1"/>
</dbReference>
<accession>A0AA89BM75</accession>
<dbReference type="Pfam" id="PF12999">
    <property type="entry name" value="PRKCSH-like"/>
    <property type="match status" value="1"/>
</dbReference>
<dbReference type="AlphaFoldDB" id="A0AA89BM75"/>
<comment type="caution">
    <text evidence="5">The sequence shown here is derived from an EMBL/GenBank/DDBJ whole genome shotgun (WGS) entry which is preliminary data.</text>
</comment>
<dbReference type="Proteomes" id="UP001186944">
    <property type="component" value="Unassembled WGS sequence"/>
</dbReference>
<dbReference type="InterPro" id="IPR036055">
    <property type="entry name" value="LDL_receptor-like_sf"/>
</dbReference>
<dbReference type="SUPFAM" id="SSF57424">
    <property type="entry name" value="LDL receptor-like module"/>
    <property type="match status" value="1"/>
</dbReference>
<keyword evidence="2" id="KW-1015">Disulfide bond</keyword>
<evidence type="ECO:0000313" key="5">
    <source>
        <dbReference type="EMBL" id="KAK3087822.1"/>
    </source>
</evidence>
<dbReference type="GO" id="GO:0006491">
    <property type="term" value="P:N-glycan processing"/>
    <property type="evidence" value="ECO:0007669"/>
    <property type="project" value="TreeGrafter"/>
</dbReference>
<sequence length="292" mass="33015">MKDDLKSDEDDLPLSDASNKKVAPPKDLPRGIHMDDAKLYTKDSEGKFRCINSKELIPFSRVNDDYCDCKDLSDEPGTSACPDSRFYCAQQMPDRDAQSVPSSRVNDGICDCCDGSDEWANQPPPESVRVKGENIVSQAPCRNKCDKIIKISKENEQIRKIGQKLKRGYLEAAKHVVGRETYGPDGLFYKLSKDCYSYKGFEYEYTVCPFQRVRQEKFPSSSKLLGTKPIWKQKSHGRYVLHMTQGDSSQCPNGMSRKAVILFLCGINDRVVKVMEEQLCEYLIKFATPAAC</sequence>
<evidence type="ECO:0000256" key="2">
    <source>
        <dbReference type="ARBA" id="ARBA00023157"/>
    </source>
</evidence>
<dbReference type="EMBL" id="VSWD01000011">
    <property type="protein sequence ID" value="KAK3087822.1"/>
    <property type="molecule type" value="Genomic_DNA"/>
</dbReference>
<gene>
    <name evidence="5" type="ORF">FSP39_011105</name>
</gene>
<organism evidence="5 6">
    <name type="scientific">Pinctada imbricata</name>
    <name type="common">Atlantic pearl-oyster</name>
    <name type="synonym">Pinctada martensii</name>
    <dbReference type="NCBI Taxonomy" id="66713"/>
    <lineage>
        <taxon>Eukaryota</taxon>
        <taxon>Metazoa</taxon>
        <taxon>Spiralia</taxon>
        <taxon>Lophotrochozoa</taxon>
        <taxon>Mollusca</taxon>
        <taxon>Bivalvia</taxon>
        <taxon>Autobranchia</taxon>
        <taxon>Pteriomorphia</taxon>
        <taxon>Pterioida</taxon>
        <taxon>Pterioidea</taxon>
        <taxon>Pteriidae</taxon>
        <taxon>Pinctada</taxon>
    </lineage>
</organism>
<dbReference type="InterPro" id="IPR009011">
    <property type="entry name" value="Man6P_isomerase_rcpt-bd_dom_sf"/>
</dbReference>
<dbReference type="PANTHER" id="PTHR12630">
    <property type="entry name" value="N-LINKED OLIGOSACCHARIDE PROCESSING"/>
    <property type="match status" value="1"/>
</dbReference>
<feature type="region of interest" description="Disordered" evidence="3">
    <location>
        <begin position="1"/>
        <end position="33"/>
    </location>
</feature>
<dbReference type="GO" id="GO:0017177">
    <property type="term" value="C:glucosidase II complex"/>
    <property type="evidence" value="ECO:0007669"/>
    <property type="project" value="TreeGrafter"/>
</dbReference>
<reference evidence="5" key="1">
    <citation type="submission" date="2019-08" db="EMBL/GenBank/DDBJ databases">
        <title>The improved chromosome-level genome for the pearl oyster Pinctada fucata martensii using PacBio sequencing and Hi-C.</title>
        <authorList>
            <person name="Zheng Z."/>
        </authorList>
    </citation>
    <scope>NUCLEOTIDE SEQUENCE</scope>
    <source>
        <strain evidence="5">ZZ-2019</strain>
        <tissue evidence="5">Adductor muscle</tissue>
    </source>
</reference>
<name>A0AA89BM75_PINIB</name>
<dbReference type="InterPro" id="IPR028146">
    <property type="entry name" value="PRKCSH_N"/>
</dbReference>
<dbReference type="PANTHER" id="PTHR12630:SF1">
    <property type="entry name" value="GLUCOSIDASE 2 SUBUNIT BETA"/>
    <property type="match status" value="1"/>
</dbReference>
<dbReference type="InterPro" id="IPR044865">
    <property type="entry name" value="MRH_dom"/>
</dbReference>
<protein>
    <recommendedName>
        <fullName evidence="4">MRH domain-containing protein</fullName>
    </recommendedName>
</protein>
<evidence type="ECO:0000256" key="3">
    <source>
        <dbReference type="SAM" id="MobiDB-lite"/>
    </source>
</evidence>
<keyword evidence="1" id="KW-0732">Signal</keyword>
<keyword evidence="6" id="KW-1185">Reference proteome</keyword>
<evidence type="ECO:0000313" key="6">
    <source>
        <dbReference type="Proteomes" id="UP001186944"/>
    </source>
</evidence>
<proteinExistence type="predicted"/>
<feature type="domain" description="MRH" evidence="4">
    <location>
        <begin position="193"/>
        <end position="292"/>
    </location>
</feature>